<evidence type="ECO:0000313" key="2">
    <source>
        <dbReference type="Proteomes" id="UP000188533"/>
    </source>
</evidence>
<keyword evidence="2" id="KW-1185">Reference proteome</keyword>
<gene>
    <name evidence="1" type="ORF">LENED_012721</name>
</gene>
<sequence length="382" mass="40719">MSSTPSSAISAQEYAKVKEEVTFAYTTYASVLYPALSKANNHADCLIHAALLGDSTARLQNFVNNLLSDPTFFDIIFKVRGCLEALAANAQTRGEAFTMPACHSAVRALTKRIHEVRAATQPAASVASAINTAGNSNAVTSVPPVMKTKTTRRSNRKGKAPKSVPMIVDTSSEDEEEVQIIGGDIAMGDSTPPVNNTTSTDSVMSVDSVVPGTTLSVEPMAASTPSIPAPLPANIKFNKNKDKEPIVESNDASKAQAVHYAKKGFEETRKRQRSGAGSEYINIAPGTSLAFPNSSAQVAAAASSSSSPAATEIIHKAKDLVHNISLSPKSERGLIKQESDLRSELDVTINRVHYLLQYFDLLKAQHVQVLKELHVAEGTSVE</sequence>
<evidence type="ECO:0000313" key="1">
    <source>
        <dbReference type="EMBL" id="GAW10457.1"/>
    </source>
</evidence>
<proteinExistence type="predicted"/>
<accession>A0A1Q3ETE5</accession>
<dbReference type="AlphaFoldDB" id="A0A1Q3ETE5"/>
<name>A0A1Q3ETE5_LENED</name>
<dbReference type="Proteomes" id="UP000188533">
    <property type="component" value="Unassembled WGS sequence"/>
</dbReference>
<reference evidence="1 2" key="2">
    <citation type="submission" date="2017-02" db="EMBL/GenBank/DDBJ databases">
        <title>A genome survey and senescence transcriptome analysis in Lentinula edodes.</title>
        <authorList>
            <person name="Sakamoto Y."/>
            <person name="Nakade K."/>
            <person name="Sato S."/>
            <person name="Yoshida Y."/>
            <person name="Miyazaki K."/>
            <person name="Natsume S."/>
            <person name="Konno N."/>
        </authorList>
    </citation>
    <scope>NUCLEOTIDE SEQUENCE [LARGE SCALE GENOMIC DNA]</scope>
    <source>
        <strain evidence="1 2">NBRC 111202</strain>
    </source>
</reference>
<reference evidence="1 2" key="1">
    <citation type="submission" date="2016-08" db="EMBL/GenBank/DDBJ databases">
        <authorList>
            <consortium name="Lentinula edodes genome sequencing consortium"/>
            <person name="Sakamoto Y."/>
            <person name="Nakade K."/>
            <person name="Sato S."/>
            <person name="Yoshida Y."/>
            <person name="Miyazaki K."/>
            <person name="Natsume S."/>
            <person name="Konno N."/>
        </authorList>
    </citation>
    <scope>NUCLEOTIDE SEQUENCE [LARGE SCALE GENOMIC DNA]</scope>
    <source>
        <strain evidence="1 2">NBRC 111202</strain>
    </source>
</reference>
<dbReference type="EMBL" id="BDGU01001746">
    <property type="protein sequence ID" value="GAW10457.1"/>
    <property type="molecule type" value="Genomic_DNA"/>
</dbReference>
<protein>
    <submittedName>
        <fullName evidence="1">Uncharacterized protein</fullName>
    </submittedName>
</protein>
<comment type="caution">
    <text evidence="1">The sequence shown here is derived from an EMBL/GenBank/DDBJ whole genome shotgun (WGS) entry which is preliminary data.</text>
</comment>
<organism evidence="1 2">
    <name type="scientific">Lentinula edodes</name>
    <name type="common">Shiitake mushroom</name>
    <name type="synonym">Lentinus edodes</name>
    <dbReference type="NCBI Taxonomy" id="5353"/>
    <lineage>
        <taxon>Eukaryota</taxon>
        <taxon>Fungi</taxon>
        <taxon>Dikarya</taxon>
        <taxon>Basidiomycota</taxon>
        <taxon>Agaricomycotina</taxon>
        <taxon>Agaricomycetes</taxon>
        <taxon>Agaricomycetidae</taxon>
        <taxon>Agaricales</taxon>
        <taxon>Marasmiineae</taxon>
        <taxon>Omphalotaceae</taxon>
        <taxon>Lentinula</taxon>
    </lineage>
</organism>